<protein>
    <recommendedName>
        <fullName evidence="13">Cyclolysin secretion/processing ATP-binding protein CyaB</fullName>
    </recommendedName>
</protein>
<evidence type="ECO:0000256" key="14">
    <source>
        <dbReference type="SAM" id="Phobius"/>
    </source>
</evidence>
<keyword evidence="4 14" id="KW-0812">Transmembrane</keyword>
<feature type="transmembrane region" description="Helical" evidence="14">
    <location>
        <begin position="184"/>
        <end position="206"/>
    </location>
</feature>
<dbReference type="CDD" id="cd02421">
    <property type="entry name" value="Peptidase_C39_likeD"/>
    <property type="match status" value="1"/>
</dbReference>
<dbReference type="SUPFAM" id="SSF52540">
    <property type="entry name" value="P-loop containing nucleoside triphosphate hydrolases"/>
    <property type="match status" value="1"/>
</dbReference>
<dbReference type="InterPro" id="IPR005074">
    <property type="entry name" value="Peptidase_C39"/>
</dbReference>
<dbReference type="NCBIfam" id="TIGR03375">
    <property type="entry name" value="type_I_sec_LssB"/>
    <property type="match status" value="1"/>
</dbReference>
<dbReference type="InterPro" id="IPR036640">
    <property type="entry name" value="ABC1_TM_sf"/>
</dbReference>
<dbReference type="SUPFAM" id="SSF90123">
    <property type="entry name" value="ABC transporter transmembrane region"/>
    <property type="match status" value="1"/>
</dbReference>
<evidence type="ECO:0000256" key="10">
    <source>
        <dbReference type="ARBA" id="ARBA00023136"/>
    </source>
</evidence>
<dbReference type="Proteomes" id="UP000487350">
    <property type="component" value="Unassembled WGS sequence"/>
</dbReference>
<accession>A0A844B5D6</accession>
<evidence type="ECO:0000256" key="4">
    <source>
        <dbReference type="ARBA" id="ARBA00022692"/>
    </source>
</evidence>
<dbReference type="GO" id="GO:0015421">
    <property type="term" value="F:ABC-type oligopeptide transporter activity"/>
    <property type="evidence" value="ECO:0007669"/>
    <property type="project" value="TreeGrafter"/>
</dbReference>
<dbReference type="InterPro" id="IPR039421">
    <property type="entry name" value="Type_1_exporter"/>
</dbReference>
<dbReference type="AlphaFoldDB" id="A0A844B5D6"/>
<evidence type="ECO:0000313" key="18">
    <source>
        <dbReference type="EMBL" id="MRD48412.1"/>
    </source>
</evidence>
<evidence type="ECO:0000313" key="19">
    <source>
        <dbReference type="Proteomes" id="UP000487350"/>
    </source>
</evidence>
<dbReference type="Pfam" id="PF03412">
    <property type="entry name" value="Peptidase_C39"/>
    <property type="match status" value="1"/>
</dbReference>
<feature type="transmembrane region" description="Helical" evidence="14">
    <location>
        <begin position="218"/>
        <end position="235"/>
    </location>
</feature>
<evidence type="ECO:0000256" key="9">
    <source>
        <dbReference type="ARBA" id="ARBA00022989"/>
    </source>
</evidence>
<keyword evidence="19" id="KW-1185">Reference proteome</keyword>
<reference evidence="18 19" key="1">
    <citation type="submission" date="2019-11" db="EMBL/GenBank/DDBJ databases">
        <title>Caenimonas koreensis gen. nov., sp. nov., isolated from activated sludge.</title>
        <authorList>
            <person name="Seung H.R."/>
        </authorList>
    </citation>
    <scope>NUCLEOTIDE SEQUENCE [LARGE SCALE GENOMIC DNA]</scope>
    <source>
        <strain evidence="18 19">EMB320</strain>
    </source>
</reference>
<keyword evidence="6" id="KW-0547">Nucleotide-binding</keyword>
<name>A0A844B5D6_9BURK</name>
<dbReference type="RefSeq" id="WP_153585721.1">
    <property type="nucleotide sequence ID" value="NZ_WJBU01000012.1"/>
</dbReference>
<dbReference type="Gene3D" id="1.20.1560.10">
    <property type="entry name" value="ABC transporter type 1, transmembrane domain"/>
    <property type="match status" value="1"/>
</dbReference>
<keyword evidence="7" id="KW-0378">Hydrolase</keyword>
<dbReference type="EMBL" id="WJBU01000012">
    <property type="protein sequence ID" value="MRD48412.1"/>
    <property type="molecule type" value="Genomic_DNA"/>
</dbReference>
<dbReference type="CDD" id="cd03245">
    <property type="entry name" value="ABCC_bacteriocin_exporters"/>
    <property type="match status" value="1"/>
</dbReference>
<dbReference type="PROSITE" id="PS50929">
    <property type="entry name" value="ABC_TM1F"/>
    <property type="match status" value="1"/>
</dbReference>
<evidence type="ECO:0000256" key="1">
    <source>
        <dbReference type="ARBA" id="ARBA00004651"/>
    </source>
</evidence>
<keyword evidence="5" id="KW-0354">Hemolysis</keyword>
<evidence type="ECO:0000259" key="16">
    <source>
        <dbReference type="PROSITE" id="PS50929"/>
    </source>
</evidence>
<gene>
    <name evidence="18" type="ORF">GHT07_14085</name>
</gene>
<dbReference type="GO" id="GO:0006508">
    <property type="term" value="P:proteolysis"/>
    <property type="evidence" value="ECO:0007669"/>
    <property type="project" value="InterPro"/>
</dbReference>
<feature type="domain" description="ABC transporter" evidence="15">
    <location>
        <begin position="496"/>
        <end position="731"/>
    </location>
</feature>
<comment type="subcellular location">
    <subcellularLocation>
        <location evidence="1">Cell membrane</location>
        <topology evidence="1">Multi-pass membrane protein</topology>
    </subcellularLocation>
</comment>
<keyword evidence="9 14" id="KW-1133">Transmembrane helix</keyword>
<dbReference type="PROSITE" id="PS50893">
    <property type="entry name" value="ABC_TRANSPORTER_2"/>
    <property type="match status" value="1"/>
</dbReference>
<dbReference type="Pfam" id="PF00664">
    <property type="entry name" value="ABC_membrane"/>
    <property type="match status" value="1"/>
</dbReference>
<feature type="transmembrane region" description="Helical" evidence="14">
    <location>
        <begin position="317"/>
        <end position="334"/>
    </location>
</feature>
<evidence type="ECO:0000256" key="11">
    <source>
        <dbReference type="ARBA" id="ARBA00055355"/>
    </source>
</evidence>
<evidence type="ECO:0000256" key="12">
    <source>
        <dbReference type="ARBA" id="ARBA00061173"/>
    </source>
</evidence>
<comment type="similarity">
    <text evidence="12">Belongs to the ABC transporter superfamily. Cyclolysin exporter (TC 3.A.1.109.2) family.</text>
</comment>
<dbReference type="FunFam" id="3.40.50.300:FF:000299">
    <property type="entry name" value="ABC transporter ATP-binding protein/permease"/>
    <property type="match status" value="1"/>
</dbReference>
<proteinExistence type="inferred from homology"/>
<dbReference type="SMART" id="SM00382">
    <property type="entry name" value="AAA"/>
    <property type="match status" value="1"/>
</dbReference>
<keyword evidence="5" id="KW-0204">Cytolysis</keyword>
<evidence type="ECO:0000256" key="7">
    <source>
        <dbReference type="ARBA" id="ARBA00022801"/>
    </source>
</evidence>
<dbReference type="GO" id="GO:0008233">
    <property type="term" value="F:peptidase activity"/>
    <property type="evidence" value="ECO:0007669"/>
    <property type="project" value="InterPro"/>
</dbReference>
<evidence type="ECO:0000259" key="15">
    <source>
        <dbReference type="PROSITE" id="PS50893"/>
    </source>
</evidence>
<dbReference type="InterPro" id="IPR027417">
    <property type="entry name" value="P-loop_NTPase"/>
</dbReference>
<evidence type="ECO:0000256" key="8">
    <source>
        <dbReference type="ARBA" id="ARBA00022840"/>
    </source>
</evidence>
<keyword evidence="8" id="KW-0067">ATP-binding</keyword>
<evidence type="ECO:0000256" key="5">
    <source>
        <dbReference type="ARBA" id="ARBA00022735"/>
    </source>
</evidence>
<feature type="domain" description="Peptidase C39" evidence="17">
    <location>
        <begin position="25"/>
        <end position="149"/>
    </location>
</feature>
<organism evidence="18 19">
    <name type="scientific">Caenimonas koreensis DSM 17982</name>
    <dbReference type="NCBI Taxonomy" id="1121255"/>
    <lineage>
        <taxon>Bacteria</taxon>
        <taxon>Pseudomonadati</taxon>
        <taxon>Pseudomonadota</taxon>
        <taxon>Betaproteobacteria</taxon>
        <taxon>Burkholderiales</taxon>
        <taxon>Comamonadaceae</taxon>
        <taxon>Caenimonas</taxon>
    </lineage>
</organism>
<dbReference type="InterPro" id="IPR003439">
    <property type="entry name" value="ABC_transporter-like_ATP-bd"/>
</dbReference>
<evidence type="ECO:0000256" key="2">
    <source>
        <dbReference type="ARBA" id="ARBA00022448"/>
    </source>
</evidence>
<evidence type="ECO:0000256" key="13">
    <source>
        <dbReference type="ARBA" id="ARBA00072252"/>
    </source>
</evidence>
<dbReference type="Gene3D" id="3.40.50.300">
    <property type="entry name" value="P-loop containing nucleotide triphosphate hydrolases"/>
    <property type="match status" value="1"/>
</dbReference>
<dbReference type="CDD" id="cd18587">
    <property type="entry name" value="ABC_6TM_LapB_like"/>
    <property type="match status" value="1"/>
</dbReference>
<feature type="domain" description="ABC transmembrane type-1" evidence="16">
    <location>
        <begin position="184"/>
        <end position="462"/>
    </location>
</feature>
<dbReference type="Pfam" id="PF00005">
    <property type="entry name" value="ABC_tran"/>
    <property type="match status" value="1"/>
</dbReference>
<comment type="caution">
    <text evidence="18">The sequence shown here is derived from an EMBL/GenBank/DDBJ whole genome shotgun (WGS) entry which is preliminary data.</text>
</comment>
<keyword evidence="10 14" id="KW-0472">Membrane</keyword>
<comment type="function">
    <text evidence="11">Involved in the export of calmodulin-sensitive adenylate cyclase-hemolysin (cyclolysin).</text>
</comment>
<evidence type="ECO:0000259" key="17">
    <source>
        <dbReference type="PROSITE" id="PS50990"/>
    </source>
</evidence>
<feature type="transmembrane region" description="Helical" evidence="14">
    <location>
        <begin position="416"/>
        <end position="443"/>
    </location>
</feature>
<dbReference type="GO" id="GO:0005524">
    <property type="term" value="F:ATP binding"/>
    <property type="evidence" value="ECO:0007669"/>
    <property type="project" value="UniProtKB-KW"/>
</dbReference>
<dbReference type="InterPro" id="IPR003593">
    <property type="entry name" value="AAA+_ATPase"/>
</dbReference>
<dbReference type="PANTHER" id="PTHR43394:SF1">
    <property type="entry name" value="ATP-BINDING CASSETTE SUB-FAMILY B MEMBER 10, MITOCHONDRIAL"/>
    <property type="match status" value="1"/>
</dbReference>
<dbReference type="GO" id="GO:0016887">
    <property type="term" value="F:ATP hydrolysis activity"/>
    <property type="evidence" value="ECO:0007669"/>
    <property type="project" value="InterPro"/>
</dbReference>
<dbReference type="OrthoDB" id="8554730at2"/>
<sequence>MGDVKVPFDIKAHTGWDRRKIGLSDANLQSDPLLDCLVELARIHGRSETRAGLSAGLPLNKEGLTPSLFVRAAGRAGLSAKVVRRTIDGIDVALLPVVLLLNGDSACLLIGWEDDGATARLLFPETGQGVITMPRADLEARYAGIAIFAHPQFRFDRRTPELLTRNRHWFWGAFRDQLPLYRDVLIAALLINIFALAFPLFSMNIYDRVVPNFATETLWMLAVGLALMLGADYTLRLMRGHFVDMAGARIDLRLSALIMERVLGMKLEHRPASVGAYAATLRSFESLRDFVASATVTAIIDLPFALLFLIVIAWICWPLVFVPIIGLTVMVFYAKSVAGRMRELSETTFRAGAMRNATIVEALTALETIKAHGSERVMQTKLESTAAFLSSVTSKLRLLSSSVTNGAATLQQAMNLILIVAGVYLIHDGWLTMGGMIAITMLAGRALQPLSQVVALMMQYENASMAMVSLEATMSKESERPATATYLHRPDLKGDITFDDVHFSYPGRKESALRGVSFRINAGEKVVVIGRVGSGKTTLQRLALGLYVPTKGTVSIDGVDIRQLDPVELRRNIGYVEQDAMLFYGTLRENISISAPLADDGAILAAAAVGGLSEMIDKHPQGFDMVIGERGESLSGGQRQGIAIARAALLDAPMLLLDEPTGSMDFSTEAQFKERLRVFAQHRTVLIVTHRNSLLELADRIIVLDEGIVVADGPREKVLDDLRAGRVGKAS</sequence>
<dbReference type="Gene3D" id="3.90.70.10">
    <property type="entry name" value="Cysteine proteinases"/>
    <property type="match status" value="1"/>
</dbReference>
<dbReference type="PANTHER" id="PTHR43394">
    <property type="entry name" value="ATP-DEPENDENT PERMEASE MDL1, MITOCHONDRIAL"/>
    <property type="match status" value="1"/>
</dbReference>
<dbReference type="InterPro" id="IPR017750">
    <property type="entry name" value="ATPase_T1SS"/>
</dbReference>
<dbReference type="InterPro" id="IPR011527">
    <property type="entry name" value="ABC1_TM_dom"/>
</dbReference>
<dbReference type="GO" id="GO:0031640">
    <property type="term" value="P:killing of cells of another organism"/>
    <property type="evidence" value="ECO:0007669"/>
    <property type="project" value="UniProtKB-KW"/>
</dbReference>
<evidence type="ECO:0000256" key="3">
    <source>
        <dbReference type="ARBA" id="ARBA00022475"/>
    </source>
</evidence>
<evidence type="ECO:0000256" key="6">
    <source>
        <dbReference type="ARBA" id="ARBA00022741"/>
    </source>
</evidence>
<dbReference type="GO" id="GO:0005886">
    <property type="term" value="C:plasma membrane"/>
    <property type="evidence" value="ECO:0007669"/>
    <property type="project" value="UniProtKB-SubCell"/>
</dbReference>
<keyword evidence="2" id="KW-0813">Transport</keyword>
<keyword evidence="3" id="KW-1003">Cell membrane</keyword>
<dbReference type="PROSITE" id="PS50990">
    <property type="entry name" value="PEPTIDASE_C39"/>
    <property type="match status" value="1"/>
</dbReference>